<feature type="active site" description="Schiff-base intermediate with substrate" evidence="12">
    <location>
        <position position="192"/>
    </location>
</feature>
<comment type="similarity">
    <text evidence="3 17">Belongs to the ALAD family.</text>
</comment>
<dbReference type="PANTHER" id="PTHR11458">
    <property type="entry name" value="DELTA-AMINOLEVULINIC ACID DEHYDRATASE"/>
    <property type="match status" value="1"/>
</dbReference>
<dbReference type="GO" id="GO:0005829">
    <property type="term" value="C:cytosol"/>
    <property type="evidence" value="ECO:0007669"/>
    <property type="project" value="TreeGrafter"/>
</dbReference>
<dbReference type="GO" id="GO:0004655">
    <property type="term" value="F:porphobilinogen synthase activity"/>
    <property type="evidence" value="ECO:0007669"/>
    <property type="project" value="UniProtKB-EC"/>
</dbReference>
<dbReference type="PANTHER" id="PTHR11458:SF0">
    <property type="entry name" value="DELTA-AMINOLEVULINIC ACID DEHYDRATASE"/>
    <property type="match status" value="1"/>
</dbReference>
<dbReference type="InterPro" id="IPR013785">
    <property type="entry name" value="Aldolase_TIM"/>
</dbReference>
<gene>
    <name evidence="18" type="ORF">EDD61_11421</name>
</gene>
<feature type="binding site" evidence="14">
    <location>
        <position position="118"/>
    </location>
    <ligand>
        <name>Zn(2+)</name>
        <dbReference type="ChEBI" id="CHEBI:29105"/>
        <note>catalytic</note>
    </ligand>
</feature>
<evidence type="ECO:0000256" key="7">
    <source>
        <dbReference type="ARBA" id="ARBA00023133"/>
    </source>
</evidence>
<protein>
    <recommendedName>
        <fullName evidence="6 16">Delta-aminolevulinic acid dehydratase</fullName>
        <ecNumber evidence="5 16">4.2.1.24</ecNumber>
    </recommendedName>
</protein>
<dbReference type="EC" id="4.2.1.24" evidence="5 16"/>
<keyword evidence="9 16" id="KW-0627">Porphyrin biosynthesis</keyword>
<organism evidence="18 19">
    <name type="scientific">Longicatena caecimuris</name>
    <dbReference type="NCBI Taxonomy" id="1796635"/>
    <lineage>
        <taxon>Bacteria</taxon>
        <taxon>Bacillati</taxon>
        <taxon>Bacillota</taxon>
        <taxon>Erysipelotrichia</taxon>
        <taxon>Erysipelotrichales</taxon>
        <taxon>Erysipelotrichaceae</taxon>
        <taxon>Longicatena</taxon>
    </lineage>
</organism>
<reference evidence="18 19" key="1">
    <citation type="submission" date="2019-03" db="EMBL/GenBank/DDBJ databases">
        <title>Genomic Encyclopedia of Type Strains, Phase IV (KMG-IV): sequencing the most valuable type-strain genomes for metagenomic binning, comparative biology and taxonomic classification.</title>
        <authorList>
            <person name="Goeker M."/>
        </authorList>
    </citation>
    <scope>NUCLEOTIDE SEQUENCE [LARGE SCALE GENOMIC DNA]</scope>
    <source>
        <strain evidence="18 19">DSM 29481</strain>
    </source>
</reference>
<feature type="binding site" evidence="13">
    <location>
        <position position="202"/>
    </location>
    <ligand>
        <name>5-aminolevulinate</name>
        <dbReference type="ChEBI" id="CHEBI:356416"/>
        <label>1</label>
    </ligand>
</feature>
<feature type="binding site" evidence="15">
    <location>
        <position position="230"/>
    </location>
    <ligand>
        <name>Mg(2+)</name>
        <dbReference type="ChEBI" id="CHEBI:18420"/>
    </ligand>
</feature>
<feature type="binding site" evidence="13">
    <location>
        <position position="214"/>
    </location>
    <ligand>
        <name>5-aminolevulinate</name>
        <dbReference type="ChEBI" id="CHEBI:356416"/>
        <label>1</label>
    </ligand>
</feature>
<comment type="function">
    <text evidence="10">Catalyzes an early step in the biosynthesis of tetrapyrroles. Binds two molecules of 5-aminolevulinate per subunit, each at a distinct site, and catalyzes their condensation to form porphobilinogen.</text>
</comment>
<evidence type="ECO:0000256" key="17">
    <source>
        <dbReference type="RuleBase" id="RU004161"/>
    </source>
</evidence>
<feature type="binding site" evidence="14">
    <location>
        <position position="116"/>
    </location>
    <ligand>
        <name>Zn(2+)</name>
        <dbReference type="ChEBI" id="CHEBI:29105"/>
        <note>catalytic</note>
    </ligand>
</feature>
<name>A0A4R3TAS3_9FIRM</name>
<evidence type="ECO:0000256" key="14">
    <source>
        <dbReference type="PIRSR" id="PIRSR001415-3"/>
    </source>
</evidence>
<evidence type="ECO:0000256" key="16">
    <source>
        <dbReference type="RuleBase" id="RU000515"/>
    </source>
</evidence>
<dbReference type="CDD" id="cd00384">
    <property type="entry name" value="ALAD_PBGS"/>
    <property type="match status" value="1"/>
</dbReference>
<comment type="cofactor">
    <cofactor evidence="1">
        <name>Zn(2+)</name>
        <dbReference type="ChEBI" id="CHEBI:29105"/>
    </cofactor>
</comment>
<dbReference type="SMART" id="SM01004">
    <property type="entry name" value="ALAD"/>
    <property type="match status" value="1"/>
</dbReference>
<evidence type="ECO:0000313" key="18">
    <source>
        <dbReference type="EMBL" id="TCU58289.1"/>
    </source>
</evidence>
<dbReference type="InterPro" id="IPR001731">
    <property type="entry name" value="ALAD"/>
</dbReference>
<dbReference type="AlphaFoldDB" id="A0A4R3TAS3"/>
<evidence type="ECO:0000256" key="4">
    <source>
        <dbReference type="ARBA" id="ARBA00011823"/>
    </source>
</evidence>
<evidence type="ECO:0000256" key="8">
    <source>
        <dbReference type="ARBA" id="ARBA00023239"/>
    </source>
</evidence>
<dbReference type="GO" id="GO:0006782">
    <property type="term" value="P:protoporphyrinogen IX biosynthetic process"/>
    <property type="evidence" value="ECO:0007669"/>
    <property type="project" value="UniProtKB-UniPathway"/>
</dbReference>
<dbReference type="Gene3D" id="3.20.20.70">
    <property type="entry name" value="Aldolase class I"/>
    <property type="match status" value="1"/>
</dbReference>
<evidence type="ECO:0000256" key="5">
    <source>
        <dbReference type="ARBA" id="ARBA00012053"/>
    </source>
</evidence>
<keyword evidence="15" id="KW-0460">Magnesium</keyword>
<sequence length="323" mass="36115">MYRGRRLRKNSVIRDMMKETRLSAKELVYPLFVTEQPDVKQEIPAMPGVYHYSLDHLHEILDEMVETGVLSCILFGIPLHKDACGSSAYAQDGIIQKAIAYIKQEYPMLYVIADVCMCEYTDHGHCGILCEDGHVDNDVTLTYLNKIALSYAAAGVDMVAPSDMMDGHIASIRECLDAHGYQEVAIMGYSAKYASSYYGPFREAAHSAPSFGDRRSYQMDYANQEEAMREIAADIEEGADVIMVKPALAYLDIVKMAKHQFATPLCVYNVSGEYSMLKLAVAQGLVKEEVIYETMLAFKRAGADIIITYFALDIAKQLRKGEC</sequence>
<comment type="pathway">
    <text evidence="2">Porphyrin-containing compound metabolism; protoporphyrin-IX biosynthesis; coproporphyrinogen-III from 5-aminolevulinate: step 1/4.</text>
</comment>
<dbReference type="NCBIfam" id="NF006762">
    <property type="entry name" value="PRK09283.1"/>
    <property type="match status" value="1"/>
</dbReference>
<dbReference type="PIRSF" id="PIRSF001415">
    <property type="entry name" value="Porphbilin_synth"/>
    <property type="match status" value="1"/>
</dbReference>
<dbReference type="SUPFAM" id="SSF51569">
    <property type="entry name" value="Aldolase"/>
    <property type="match status" value="1"/>
</dbReference>
<dbReference type="Pfam" id="PF00490">
    <property type="entry name" value="ALAD"/>
    <property type="match status" value="1"/>
</dbReference>
<comment type="caution">
    <text evidence="18">The sequence shown here is derived from an EMBL/GenBank/DDBJ whole genome shotgun (WGS) entry which is preliminary data.</text>
</comment>
<dbReference type="PRINTS" id="PR00144">
    <property type="entry name" value="DALDHYDRTASE"/>
</dbReference>
<evidence type="ECO:0000256" key="3">
    <source>
        <dbReference type="ARBA" id="ARBA00008055"/>
    </source>
</evidence>
<comment type="catalytic activity">
    <reaction evidence="11 16">
        <text>2 5-aminolevulinate = porphobilinogen + 2 H2O + H(+)</text>
        <dbReference type="Rhea" id="RHEA:24064"/>
        <dbReference type="ChEBI" id="CHEBI:15377"/>
        <dbReference type="ChEBI" id="CHEBI:15378"/>
        <dbReference type="ChEBI" id="CHEBI:58126"/>
        <dbReference type="ChEBI" id="CHEBI:356416"/>
        <dbReference type="EC" id="4.2.1.24"/>
    </reaction>
</comment>
<keyword evidence="14" id="KW-0479">Metal-binding</keyword>
<keyword evidence="8 16" id="KW-0456">Lyase</keyword>
<feature type="active site" description="Schiff-base intermediate with substrate" evidence="12">
    <location>
        <position position="245"/>
    </location>
</feature>
<dbReference type="GO" id="GO:0008270">
    <property type="term" value="F:zinc ion binding"/>
    <property type="evidence" value="ECO:0007669"/>
    <property type="project" value="TreeGrafter"/>
</dbReference>
<evidence type="ECO:0000313" key="19">
    <source>
        <dbReference type="Proteomes" id="UP000295773"/>
    </source>
</evidence>
<dbReference type="EMBL" id="SMBP01000014">
    <property type="protein sequence ID" value="TCU58289.1"/>
    <property type="molecule type" value="Genomic_DNA"/>
</dbReference>
<dbReference type="UniPathway" id="UPA00251">
    <property type="reaction ID" value="UER00318"/>
</dbReference>
<evidence type="ECO:0000256" key="1">
    <source>
        <dbReference type="ARBA" id="ARBA00001947"/>
    </source>
</evidence>
<dbReference type="InterPro" id="IPR030656">
    <property type="entry name" value="ALAD_AS"/>
</dbReference>
<dbReference type="Proteomes" id="UP000295773">
    <property type="component" value="Unassembled WGS sequence"/>
</dbReference>
<evidence type="ECO:0000256" key="9">
    <source>
        <dbReference type="ARBA" id="ARBA00023244"/>
    </source>
</evidence>
<dbReference type="FunFam" id="3.20.20.70:FF:000019">
    <property type="entry name" value="Delta-aminolevulinic acid dehydratase"/>
    <property type="match status" value="1"/>
</dbReference>
<keyword evidence="14" id="KW-0862">Zinc</keyword>
<evidence type="ECO:0000256" key="2">
    <source>
        <dbReference type="ARBA" id="ARBA00004694"/>
    </source>
</evidence>
<evidence type="ECO:0000256" key="6">
    <source>
        <dbReference type="ARBA" id="ARBA00020771"/>
    </source>
</evidence>
<comment type="subunit">
    <text evidence="4 16">Homooctamer.</text>
</comment>
<evidence type="ECO:0000256" key="15">
    <source>
        <dbReference type="PIRSR" id="PIRSR001415-5"/>
    </source>
</evidence>
<dbReference type="RefSeq" id="WP_132225055.1">
    <property type="nucleotide sequence ID" value="NZ_JANKBG010000028.1"/>
</dbReference>
<keyword evidence="7" id="KW-0350">Heme biosynthesis</keyword>
<evidence type="ECO:0000256" key="11">
    <source>
        <dbReference type="ARBA" id="ARBA00047651"/>
    </source>
</evidence>
<evidence type="ECO:0000256" key="13">
    <source>
        <dbReference type="PIRSR" id="PIRSR001415-2"/>
    </source>
</evidence>
<evidence type="ECO:0000256" key="12">
    <source>
        <dbReference type="PIRSR" id="PIRSR001415-1"/>
    </source>
</evidence>
<feature type="binding site" evidence="13">
    <location>
        <position position="309"/>
    </location>
    <ligand>
        <name>5-aminolevulinate</name>
        <dbReference type="ChEBI" id="CHEBI:356416"/>
        <label>2</label>
    </ligand>
</feature>
<keyword evidence="19" id="KW-1185">Reference proteome</keyword>
<feature type="binding site" evidence="13">
    <location>
        <position position="271"/>
    </location>
    <ligand>
        <name>5-aminolevulinate</name>
        <dbReference type="ChEBI" id="CHEBI:356416"/>
        <label>2</label>
    </ligand>
</feature>
<accession>A0A4R3TAS3</accession>
<evidence type="ECO:0000256" key="10">
    <source>
        <dbReference type="ARBA" id="ARBA00025628"/>
    </source>
</evidence>
<proteinExistence type="inferred from homology"/>
<dbReference type="PROSITE" id="PS00169">
    <property type="entry name" value="D_ALA_DEHYDRATASE"/>
    <property type="match status" value="1"/>
</dbReference>
<feature type="binding site" evidence="14">
    <location>
        <position position="126"/>
    </location>
    <ligand>
        <name>Zn(2+)</name>
        <dbReference type="ChEBI" id="CHEBI:29105"/>
        <note>catalytic</note>
    </ligand>
</feature>